<dbReference type="Pfam" id="PF16183">
    <property type="entry name" value="Kinesin_assoc"/>
    <property type="match status" value="2"/>
</dbReference>
<dbReference type="InterPro" id="IPR032405">
    <property type="entry name" value="Kinesin_assoc"/>
</dbReference>
<dbReference type="FunFam" id="2.60.200.20:FF:000021">
    <property type="entry name" value="Kinesin family protein"/>
    <property type="match status" value="1"/>
</dbReference>
<keyword evidence="5 10" id="KW-0547">Nucleotide-binding</keyword>
<dbReference type="EMBL" id="KZ992677">
    <property type="protein sequence ID" value="RKP07746.1"/>
    <property type="molecule type" value="Genomic_DNA"/>
</dbReference>
<dbReference type="GO" id="GO:0008574">
    <property type="term" value="F:plus-end-directed microtubule motor activity"/>
    <property type="evidence" value="ECO:0007669"/>
    <property type="project" value="UniProtKB-ARBA"/>
</dbReference>
<keyword evidence="2" id="KW-0813">Transport</keyword>
<dbReference type="PRINTS" id="PR00380">
    <property type="entry name" value="KINESINHEAVY"/>
</dbReference>
<evidence type="ECO:0000256" key="2">
    <source>
        <dbReference type="ARBA" id="ARBA00022448"/>
    </source>
</evidence>
<dbReference type="InterPro" id="IPR022140">
    <property type="entry name" value="Kinesin-like_KIF1-typ"/>
</dbReference>
<evidence type="ECO:0000259" key="13">
    <source>
        <dbReference type="PROSITE" id="PS50006"/>
    </source>
</evidence>
<evidence type="ECO:0000313" key="16">
    <source>
        <dbReference type="Proteomes" id="UP000271241"/>
    </source>
</evidence>
<dbReference type="InterPro" id="IPR008984">
    <property type="entry name" value="SMAD_FHA_dom_sf"/>
</dbReference>
<comment type="subcellular location">
    <subcellularLocation>
        <location evidence="1">Cytoplasm</location>
        <location evidence="1">Cytoskeleton</location>
    </subcellularLocation>
</comment>
<dbReference type="PROSITE" id="PS50067">
    <property type="entry name" value="KINESIN_MOTOR_2"/>
    <property type="match status" value="1"/>
</dbReference>
<dbReference type="CDD" id="cd22705">
    <property type="entry name" value="FHA_KIF1"/>
    <property type="match status" value="1"/>
</dbReference>
<organism evidence="15 16">
    <name type="scientific">Thamnocephalis sphaerospora</name>
    <dbReference type="NCBI Taxonomy" id="78915"/>
    <lineage>
        <taxon>Eukaryota</taxon>
        <taxon>Fungi</taxon>
        <taxon>Fungi incertae sedis</taxon>
        <taxon>Zoopagomycota</taxon>
        <taxon>Zoopagomycotina</taxon>
        <taxon>Zoopagomycetes</taxon>
        <taxon>Zoopagales</taxon>
        <taxon>Sigmoideomycetaceae</taxon>
        <taxon>Thamnocephalis</taxon>
    </lineage>
</organism>
<evidence type="ECO:0008006" key="17">
    <source>
        <dbReference type="Google" id="ProtNLM"/>
    </source>
</evidence>
<feature type="region of interest" description="Disordered" evidence="12">
    <location>
        <begin position="528"/>
        <end position="572"/>
    </location>
</feature>
<evidence type="ECO:0000313" key="15">
    <source>
        <dbReference type="EMBL" id="RKP07746.1"/>
    </source>
</evidence>
<dbReference type="OrthoDB" id="3176171at2759"/>
<evidence type="ECO:0000256" key="4">
    <source>
        <dbReference type="ARBA" id="ARBA00022701"/>
    </source>
</evidence>
<dbReference type="PROSITE" id="PS50006">
    <property type="entry name" value="FHA_DOMAIN"/>
    <property type="match status" value="1"/>
</dbReference>
<dbReference type="Pfam" id="PF00225">
    <property type="entry name" value="Kinesin"/>
    <property type="match status" value="1"/>
</dbReference>
<dbReference type="GO" id="GO:0047496">
    <property type="term" value="P:vesicle transport along microtubule"/>
    <property type="evidence" value="ECO:0007669"/>
    <property type="project" value="UniProtKB-ARBA"/>
</dbReference>
<keyword evidence="16" id="KW-1185">Reference proteome</keyword>
<evidence type="ECO:0000256" key="3">
    <source>
        <dbReference type="ARBA" id="ARBA00022490"/>
    </source>
</evidence>
<evidence type="ECO:0000256" key="5">
    <source>
        <dbReference type="ARBA" id="ARBA00022741"/>
    </source>
</evidence>
<dbReference type="PANTHER" id="PTHR47117">
    <property type="entry name" value="STAR-RELATED LIPID TRANSFER PROTEIN 9"/>
    <property type="match status" value="1"/>
</dbReference>
<evidence type="ECO:0000256" key="6">
    <source>
        <dbReference type="ARBA" id="ARBA00022840"/>
    </source>
</evidence>
<feature type="non-terminal residue" evidence="15">
    <location>
        <position position="1435"/>
    </location>
</feature>
<dbReference type="SUPFAM" id="SSF52540">
    <property type="entry name" value="P-loop containing nucleoside triphosphate hydrolases"/>
    <property type="match status" value="1"/>
</dbReference>
<dbReference type="SMART" id="SM00129">
    <property type="entry name" value="KISc"/>
    <property type="match status" value="1"/>
</dbReference>
<dbReference type="PROSITE" id="PS00411">
    <property type="entry name" value="KINESIN_MOTOR_1"/>
    <property type="match status" value="1"/>
</dbReference>
<keyword evidence="8 10" id="KW-0505">Motor protein</keyword>
<evidence type="ECO:0000256" key="11">
    <source>
        <dbReference type="SAM" id="Coils"/>
    </source>
</evidence>
<keyword evidence="4" id="KW-0493">Microtubule</keyword>
<dbReference type="STRING" id="78915.A0A4P9XP46"/>
<reference evidence="16" key="1">
    <citation type="journal article" date="2018" name="Nat. Microbiol.">
        <title>Leveraging single-cell genomics to expand the fungal tree of life.</title>
        <authorList>
            <person name="Ahrendt S.R."/>
            <person name="Quandt C.A."/>
            <person name="Ciobanu D."/>
            <person name="Clum A."/>
            <person name="Salamov A."/>
            <person name="Andreopoulos B."/>
            <person name="Cheng J.F."/>
            <person name="Woyke T."/>
            <person name="Pelin A."/>
            <person name="Henrissat B."/>
            <person name="Reynolds N.K."/>
            <person name="Benny G.L."/>
            <person name="Smith M.E."/>
            <person name="James T.Y."/>
            <person name="Grigoriev I.V."/>
        </authorList>
    </citation>
    <scope>NUCLEOTIDE SEQUENCE [LARGE SCALE GENOMIC DNA]</scope>
    <source>
        <strain evidence="16">RSA 1356</strain>
    </source>
</reference>
<evidence type="ECO:0000259" key="14">
    <source>
        <dbReference type="PROSITE" id="PS50067"/>
    </source>
</evidence>
<feature type="domain" description="Kinesin motor" evidence="14">
    <location>
        <begin position="1"/>
        <end position="323"/>
    </location>
</feature>
<feature type="domain" description="FHA" evidence="13">
    <location>
        <begin position="451"/>
        <end position="503"/>
    </location>
</feature>
<dbReference type="GO" id="GO:0005874">
    <property type="term" value="C:microtubule"/>
    <property type="evidence" value="ECO:0007669"/>
    <property type="project" value="UniProtKB-KW"/>
</dbReference>
<keyword evidence="9" id="KW-0206">Cytoskeleton</keyword>
<dbReference type="GO" id="GO:0005524">
    <property type="term" value="F:ATP binding"/>
    <property type="evidence" value="ECO:0007669"/>
    <property type="project" value="UniProtKB-UniRule"/>
</dbReference>
<evidence type="ECO:0000256" key="12">
    <source>
        <dbReference type="SAM" id="MobiDB-lite"/>
    </source>
</evidence>
<evidence type="ECO:0000256" key="10">
    <source>
        <dbReference type="PROSITE-ProRule" id="PRU00283"/>
    </source>
</evidence>
<evidence type="ECO:0000256" key="8">
    <source>
        <dbReference type="ARBA" id="ARBA00023175"/>
    </source>
</evidence>
<dbReference type="Gene3D" id="2.60.200.20">
    <property type="match status" value="1"/>
</dbReference>
<keyword evidence="3" id="KW-0963">Cytoplasm</keyword>
<feature type="compositionally biased region" description="Basic and acidic residues" evidence="12">
    <location>
        <begin position="528"/>
        <end position="539"/>
    </location>
</feature>
<evidence type="ECO:0000256" key="7">
    <source>
        <dbReference type="ARBA" id="ARBA00023054"/>
    </source>
</evidence>
<keyword evidence="7 11" id="KW-0175">Coiled coil</keyword>
<dbReference type="InterPro" id="IPR001752">
    <property type="entry name" value="Kinesin_motor_dom"/>
</dbReference>
<dbReference type="Gene3D" id="6.10.250.2520">
    <property type="match status" value="1"/>
</dbReference>
<feature type="binding site" evidence="10">
    <location>
        <begin position="72"/>
        <end position="79"/>
    </location>
    <ligand>
        <name>ATP</name>
        <dbReference type="ChEBI" id="CHEBI:30616"/>
    </ligand>
</feature>
<accession>A0A4P9XP46</accession>
<dbReference type="InterPro" id="IPR022164">
    <property type="entry name" value="Kinesin-like"/>
</dbReference>
<dbReference type="Gene3D" id="3.40.850.10">
    <property type="entry name" value="Kinesin motor domain"/>
    <property type="match status" value="1"/>
</dbReference>
<dbReference type="InterPro" id="IPR000253">
    <property type="entry name" value="FHA_dom"/>
</dbReference>
<feature type="coiled-coil region" evidence="11">
    <location>
        <begin position="622"/>
        <end position="688"/>
    </location>
</feature>
<sequence length="1435" mass="161292">MEGNQTIITRPPNPAEPNAKPDVKAFAYDHSYWSFDPSAPNYATQEIVYNDLGRELLDHAFEGYNTCIFAYGQTGAGKSYSMVGYGEEKGIIPLTCEGLFQRIDSQTSSDLKLNVEVSYMEIYCERVRDLLNPKNKNNLRVREHPSLGPYVEDLSKLVVNSYDEIVSLMDEGNKTRTVAATNMNETSSRSHGVFTLILTQKRHDRETGMDTEKVSRISLVDLAGSERANSTGATGTRLKEGANINKSLTTLGKVISALAEEGKSSGKKGKKDSFVPYRDSVLTWLLKDSLGGNSRTAMIAAISPADYDETLSTLRYAYAAKKIQNKAVVNEDPNAKVIRELKEELQMLRTKLAVYDPEEAMKHGSPASNIREQLNQSEKIMTELNQTWEQKAQETQRIQEEREQMLEDLGIMVEKNNVGLYSPKKMPHLVNLSEDPLMSECLVYQIRPGKTRVGRLDSELEAEIKLSGNKIVANHCYFENDQGKVTLHPGEGDGTVMVNGLRIEKQKRLHSGYRLILGDNHIFRFNNPEEARRERDKKGQLRNSLLGESIDQANGAVGEEDVRPDSPGSETMSMASELVDWNYARREARLGSVVGSDAGLADLDIRSDMGKSEFEVQIRSAKDEIDQRLAEQRKEYEEKLRDLQISRVNEDELQAQKERMEDELQQAREEMQERLNQQRRAYEDRMRRIVAGDKKLAEIPMRVYTERERYLIGRVLARLRQRRSISMAETVLASAVLLKEANVIGRELQKSVVYQYCVVEAQPYMRPRSFWESVGSDVLGQTADEEDETLFATAKPCIGVQVLDKRHTSAYVWSIDRLKQRVQRMRSLYNYIDRPLLAKHLNHDEPFYELPGPQFTFVGGGRMHLRNLLAMVPQQCTLPVLCRRTGNTLGTLQVTLTPIKQTLLADAPSDSAADSTGVIPTKLQLGAKLLVEVQIDQLSGISERDFTQIHCQYRLSSFGAVASGMAGDKIYATELVSGFADDEPVYFGYSQTISLPVTPAVLKQLQSGALVFEVFGRVKGWLLSAWGRGEEATKQARDASGSANGNGNSNQAERRSDEELVAEERHDVLAWVQFLELGQTGNYEPAVAVAQNAHDQGAFALRQGLQRRVALTLTHSSGRQFQWTRVSSVVLGRVRMQDPKGHVTEAPMDSMDVRLSLLPGQKVDYNLDGTVTLAAEAAWDSSLHNSSFINRATPANHRVLLSLVFTIEAQRCSEPIRFETDVALQIGDRQSHRTSRSGGFRSLLGGSAPKILDKRSQLFQVVLTPPITKNLAELWRANTASTYVRGEEFLDGWRPRGVLMVNEYRRAAERIRRVESTEDTRQYLALRALVGAPLAETAPRAEDAANELCDKFARLWKKYPYADDQDVMLTEEPPVPEAEQNVDCPPLPEEKQEVMLTPKVTAMTKSDTVSKKGFLFFPDTDIGNVWLKRYFVIRR</sequence>
<dbReference type="Pfam" id="PF12423">
    <property type="entry name" value="KIF1B"/>
    <property type="match status" value="1"/>
</dbReference>
<proteinExistence type="inferred from homology"/>
<dbReference type="InterPro" id="IPR019821">
    <property type="entry name" value="Kinesin_motor_CS"/>
</dbReference>
<dbReference type="InterPro" id="IPR027417">
    <property type="entry name" value="P-loop_NTPase"/>
</dbReference>
<name>A0A4P9XP46_9FUNG</name>
<dbReference type="GO" id="GO:0005546">
    <property type="term" value="F:phosphatidylinositol-4,5-bisphosphate binding"/>
    <property type="evidence" value="ECO:0007669"/>
    <property type="project" value="UniProtKB-ARBA"/>
</dbReference>
<feature type="region of interest" description="Disordered" evidence="12">
    <location>
        <begin position="1033"/>
        <end position="1059"/>
    </location>
</feature>
<keyword evidence="6 10" id="KW-0067">ATP-binding</keyword>
<dbReference type="SUPFAM" id="SSF49879">
    <property type="entry name" value="SMAD/FHA domain"/>
    <property type="match status" value="1"/>
</dbReference>
<comment type="similarity">
    <text evidence="10">Belongs to the TRAFAC class myosin-kinesin ATPase superfamily. Kinesin family.</text>
</comment>
<gene>
    <name evidence="15" type="ORF">THASP1DRAFT_5696</name>
</gene>
<feature type="compositionally biased region" description="Low complexity" evidence="12">
    <location>
        <begin position="1039"/>
        <end position="1051"/>
    </location>
</feature>
<protein>
    <recommendedName>
        <fullName evidence="17">Kinesin motor domain-containing protein</fullName>
    </recommendedName>
</protein>
<dbReference type="CDD" id="cd01365">
    <property type="entry name" value="KISc_KIF1A_KIF1B"/>
    <property type="match status" value="1"/>
</dbReference>
<dbReference type="FunFam" id="3.40.850.10:FF:000047">
    <property type="entry name" value="Kinesin family protein"/>
    <property type="match status" value="1"/>
</dbReference>
<evidence type="ECO:0000256" key="9">
    <source>
        <dbReference type="ARBA" id="ARBA00023212"/>
    </source>
</evidence>
<dbReference type="GO" id="GO:0008017">
    <property type="term" value="F:microtubule binding"/>
    <property type="evidence" value="ECO:0007669"/>
    <property type="project" value="InterPro"/>
</dbReference>
<dbReference type="Proteomes" id="UP000271241">
    <property type="component" value="Unassembled WGS sequence"/>
</dbReference>
<evidence type="ECO:0000256" key="1">
    <source>
        <dbReference type="ARBA" id="ARBA00004245"/>
    </source>
</evidence>
<dbReference type="Pfam" id="PF12473">
    <property type="entry name" value="DUF3694"/>
    <property type="match status" value="1"/>
</dbReference>
<dbReference type="Pfam" id="PF00498">
    <property type="entry name" value="FHA"/>
    <property type="match status" value="1"/>
</dbReference>
<dbReference type="InterPro" id="IPR036961">
    <property type="entry name" value="Kinesin_motor_dom_sf"/>
</dbReference>